<organism evidence="3 4">
    <name type="scientific">Triparma columacea</name>
    <dbReference type="NCBI Taxonomy" id="722753"/>
    <lineage>
        <taxon>Eukaryota</taxon>
        <taxon>Sar</taxon>
        <taxon>Stramenopiles</taxon>
        <taxon>Ochrophyta</taxon>
        <taxon>Bolidophyceae</taxon>
        <taxon>Parmales</taxon>
        <taxon>Triparmaceae</taxon>
        <taxon>Triparma</taxon>
    </lineage>
</organism>
<feature type="transmembrane region" description="Helical" evidence="2">
    <location>
        <begin position="138"/>
        <end position="160"/>
    </location>
</feature>
<reference evidence="4" key="1">
    <citation type="journal article" date="2023" name="Commun. Biol.">
        <title>Genome analysis of Parmales, the sister group of diatoms, reveals the evolutionary specialization of diatoms from phago-mixotrophs to photoautotrophs.</title>
        <authorList>
            <person name="Ban H."/>
            <person name="Sato S."/>
            <person name="Yoshikawa S."/>
            <person name="Yamada K."/>
            <person name="Nakamura Y."/>
            <person name="Ichinomiya M."/>
            <person name="Sato N."/>
            <person name="Blanc-Mathieu R."/>
            <person name="Endo H."/>
            <person name="Kuwata A."/>
            <person name="Ogata H."/>
        </authorList>
    </citation>
    <scope>NUCLEOTIDE SEQUENCE [LARGE SCALE GENOMIC DNA]</scope>
</reference>
<gene>
    <name evidence="3" type="ORF">TrCOL_g7194</name>
</gene>
<feature type="transmembrane region" description="Helical" evidence="2">
    <location>
        <begin position="329"/>
        <end position="354"/>
    </location>
</feature>
<evidence type="ECO:0000313" key="4">
    <source>
        <dbReference type="Proteomes" id="UP001165065"/>
    </source>
</evidence>
<feature type="transmembrane region" description="Helical" evidence="2">
    <location>
        <begin position="95"/>
        <end position="117"/>
    </location>
</feature>
<feature type="region of interest" description="Disordered" evidence="1">
    <location>
        <begin position="366"/>
        <end position="408"/>
    </location>
</feature>
<accession>A0A9W7FYS8</accession>
<feature type="compositionally biased region" description="Low complexity" evidence="1">
    <location>
        <begin position="386"/>
        <end position="408"/>
    </location>
</feature>
<feature type="compositionally biased region" description="Basic and acidic residues" evidence="1">
    <location>
        <begin position="372"/>
        <end position="384"/>
    </location>
</feature>
<dbReference type="Proteomes" id="UP001165065">
    <property type="component" value="Unassembled WGS sequence"/>
</dbReference>
<keyword evidence="2" id="KW-1133">Transmembrane helix</keyword>
<dbReference type="EMBL" id="BRYA01000589">
    <property type="protein sequence ID" value="GMI24625.1"/>
    <property type="molecule type" value="Genomic_DNA"/>
</dbReference>
<feature type="transmembrane region" description="Helical" evidence="2">
    <location>
        <begin position="248"/>
        <end position="267"/>
    </location>
</feature>
<name>A0A9W7FYS8_9STRA</name>
<sequence>MSSDEYFYTSSNYTCSETKRWSDVIMGECNNPEVPWGGFMSCFKLSFGEGEESHVLSPDVNGTIFRCGCNRLFPLDGPKCQDTHYYPTQNYTGEWTVSIAIFSVLCLISCYQSFLAIRATRILILTARAQKKSLRKQFDTVCVTAIMLGFAGPSAAVMIYSFVMRIAGVHNNAEFDGLLWTFPVCVMFSCQSLNGLALAWLDVAIKSDKVSGGHNIKKYVGLKWFLKAFMVIMFLGTILLMASDNSSMITLAATMMSFVMSIALRVGGGKIRRMLLSGGPDAKTQTVADSMKHAYTYTTICTPALVLLSGFYTVAYINVTWTGHRDDDWIITLTVPGMVMCLQFTNHAIITFIYKVRIASSTAKVSAANQDNKGKSTKVSERSRKSSVSKSSIGGSPSVSKSSIGGSP</sequence>
<evidence type="ECO:0000313" key="3">
    <source>
        <dbReference type="EMBL" id="GMI24625.1"/>
    </source>
</evidence>
<feature type="transmembrane region" description="Helical" evidence="2">
    <location>
        <begin position="294"/>
        <end position="317"/>
    </location>
</feature>
<keyword evidence="2" id="KW-0472">Membrane</keyword>
<feature type="transmembrane region" description="Helical" evidence="2">
    <location>
        <begin position="180"/>
        <end position="203"/>
    </location>
</feature>
<dbReference type="AlphaFoldDB" id="A0A9W7FYS8"/>
<feature type="transmembrane region" description="Helical" evidence="2">
    <location>
        <begin position="224"/>
        <end position="242"/>
    </location>
</feature>
<comment type="caution">
    <text evidence="3">The sequence shown here is derived from an EMBL/GenBank/DDBJ whole genome shotgun (WGS) entry which is preliminary data.</text>
</comment>
<dbReference type="OrthoDB" id="189927at2759"/>
<protein>
    <submittedName>
        <fullName evidence="3">Uncharacterized protein</fullName>
    </submittedName>
</protein>
<evidence type="ECO:0000256" key="1">
    <source>
        <dbReference type="SAM" id="MobiDB-lite"/>
    </source>
</evidence>
<proteinExistence type="predicted"/>
<keyword evidence="2" id="KW-0812">Transmembrane</keyword>
<keyword evidence="4" id="KW-1185">Reference proteome</keyword>
<evidence type="ECO:0000256" key="2">
    <source>
        <dbReference type="SAM" id="Phobius"/>
    </source>
</evidence>